<evidence type="ECO:0000313" key="2">
    <source>
        <dbReference type="EMBL" id="ODO07306.1"/>
    </source>
</evidence>
<gene>
    <name evidence="2" type="ORF">L198_00885</name>
</gene>
<dbReference type="EMBL" id="AWGH01000002">
    <property type="protein sequence ID" value="ODO07306.1"/>
    <property type="molecule type" value="Genomic_DNA"/>
</dbReference>
<dbReference type="RefSeq" id="XP_019034783.1">
    <property type="nucleotide sequence ID" value="XM_019173057.1"/>
</dbReference>
<name>A0A1E3K2R8_9TREE</name>
<comment type="caution">
    <text evidence="2">The sequence shown here is derived from an EMBL/GenBank/DDBJ whole genome shotgun (WGS) entry which is preliminary data.</text>
</comment>
<organism evidence="2 3">
    <name type="scientific">Cryptococcus wingfieldii CBS 7118</name>
    <dbReference type="NCBI Taxonomy" id="1295528"/>
    <lineage>
        <taxon>Eukaryota</taxon>
        <taxon>Fungi</taxon>
        <taxon>Dikarya</taxon>
        <taxon>Basidiomycota</taxon>
        <taxon>Agaricomycotina</taxon>
        <taxon>Tremellomycetes</taxon>
        <taxon>Tremellales</taxon>
        <taxon>Cryptococcaceae</taxon>
        <taxon>Cryptococcus</taxon>
    </lineage>
</organism>
<proteinExistence type="predicted"/>
<protein>
    <submittedName>
        <fullName evidence="2">Uncharacterized protein</fullName>
    </submittedName>
</protein>
<feature type="compositionally biased region" description="Pro residues" evidence="1">
    <location>
        <begin position="41"/>
        <end position="54"/>
    </location>
</feature>
<dbReference type="AlphaFoldDB" id="A0A1E3K2R8"/>
<sequence>MVSPGWPCGRRSGRRARDETCSRGKSLLDGLAGVTPSTSNRPPPPRPAVDPPTAPFQSSSKAIKMKSEVDELVGSFGVAMGLRSEKSVGGECQRQPEHRVYSVNAWVKKIRSSVTSD</sequence>
<accession>A0A1E3K2R8</accession>
<feature type="region of interest" description="Disordered" evidence="1">
    <location>
        <begin position="1"/>
        <end position="61"/>
    </location>
</feature>
<dbReference type="GeneID" id="30190098"/>
<evidence type="ECO:0000313" key="3">
    <source>
        <dbReference type="Proteomes" id="UP000094819"/>
    </source>
</evidence>
<reference evidence="2 3" key="1">
    <citation type="submission" date="2016-06" db="EMBL/GenBank/DDBJ databases">
        <title>Evolution of pathogenesis and genome organization in the Tremellales.</title>
        <authorList>
            <person name="Cuomo C."/>
            <person name="Litvintseva A."/>
            <person name="Heitman J."/>
            <person name="Chen Y."/>
            <person name="Sun S."/>
            <person name="Springer D."/>
            <person name="Dromer F."/>
            <person name="Young S."/>
            <person name="Zeng Q."/>
            <person name="Chapman S."/>
            <person name="Gujja S."/>
            <person name="Saif S."/>
            <person name="Birren B."/>
        </authorList>
    </citation>
    <scope>NUCLEOTIDE SEQUENCE [LARGE SCALE GENOMIC DNA]</scope>
    <source>
        <strain evidence="2 3">CBS 7118</strain>
    </source>
</reference>
<keyword evidence="3" id="KW-1185">Reference proteome</keyword>
<evidence type="ECO:0000256" key="1">
    <source>
        <dbReference type="SAM" id="MobiDB-lite"/>
    </source>
</evidence>
<dbReference type="Proteomes" id="UP000094819">
    <property type="component" value="Unassembled WGS sequence"/>
</dbReference>